<organism evidence="1 2">
    <name type="scientific">Candidatus Manganitrophus noduliformans</name>
    <dbReference type="NCBI Taxonomy" id="2606439"/>
    <lineage>
        <taxon>Bacteria</taxon>
        <taxon>Pseudomonadati</taxon>
        <taxon>Nitrospirota</taxon>
        <taxon>Nitrospiria</taxon>
        <taxon>Candidatus Troglogloeales</taxon>
        <taxon>Candidatus Manganitrophaceae</taxon>
        <taxon>Candidatus Manganitrophus</taxon>
    </lineage>
</organism>
<dbReference type="Proteomes" id="UP000534783">
    <property type="component" value="Unassembled WGS sequence"/>
</dbReference>
<accession>A0A7X6DQN6</accession>
<protein>
    <submittedName>
        <fullName evidence="1">Uncharacterized protein</fullName>
    </submittedName>
</protein>
<keyword evidence="2" id="KW-1185">Reference proteome</keyword>
<dbReference type="EMBL" id="VTOW01000002">
    <property type="protein sequence ID" value="NKE71313.1"/>
    <property type="molecule type" value="Genomic_DNA"/>
</dbReference>
<sequence>MTKESGVFDTSMLIRHDIGEMPNINAAFIRDPRWKAHVASQITLYDQIIIPTHDYGVVAALVNWLGKEVFLDALETGAFRFVRTQDLLGYAGNGVGISGYTIDQGNSSTTQQWWQIALFKEPDRAIVAQLKNLCPKLLDPDITQLIDKILPNCSLSRYNNETFMKHIVHETYGAILHSQDLCNLVRNIVGANEGHIDLQRLPGIAANQLRTGIREDNRDAIDLVLRIAEFHRDLLIAADYPTADLYVPEGAERILAQKITRLNVSSTFTEGLFKLLDLNELPNVEEAVTSGKVDLVDIWCLRQKKEAYEFRRWLKNASPKDARDLERLYVSVLGSQSWISSTPGRVLRFVITTASGILGPLGSSIVGAIDSFFLERWLGGYSPKLFLDRYQNLFKKR</sequence>
<dbReference type="AlphaFoldDB" id="A0A7X6DQN6"/>
<comment type="caution">
    <text evidence="1">The sequence shown here is derived from an EMBL/GenBank/DDBJ whole genome shotgun (WGS) entry which is preliminary data.</text>
</comment>
<dbReference type="RefSeq" id="WP_168059837.1">
    <property type="nucleotide sequence ID" value="NZ_VTOW01000002.1"/>
</dbReference>
<proteinExistence type="predicted"/>
<evidence type="ECO:0000313" key="1">
    <source>
        <dbReference type="EMBL" id="NKE71313.1"/>
    </source>
</evidence>
<gene>
    <name evidence="1" type="ORF">MNODULE_11245</name>
</gene>
<evidence type="ECO:0000313" key="2">
    <source>
        <dbReference type="Proteomes" id="UP000534783"/>
    </source>
</evidence>
<name>A0A7X6DQN6_9BACT</name>
<reference evidence="1 2" key="1">
    <citation type="journal article" date="2020" name="Nature">
        <title>Bacterial chemolithoautotrophy via manganese oxidation.</title>
        <authorList>
            <person name="Yu H."/>
            <person name="Leadbetter J.R."/>
        </authorList>
    </citation>
    <scope>NUCLEOTIDE SEQUENCE [LARGE SCALE GENOMIC DNA]</scope>
    <source>
        <strain evidence="1 2">Mn-1</strain>
    </source>
</reference>